<protein>
    <submittedName>
        <fullName evidence="5">DNA gyrase inhibitor</fullName>
    </submittedName>
</protein>
<dbReference type="InterPro" id="IPR050908">
    <property type="entry name" value="SmbC-like"/>
</dbReference>
<dbReference type="PROSITE" id="PS01124">
    <property type="entry name" value="HTH_ARAC_FAMILY_2"/>
    <property type="match status" value="1"/>
</dbReference>
<dbReference type="InterPro" id="IPR018062">
    <property type="entry name" value="HTH_AraC-typ_CS"/>
</dbReference>
<dbReference type="InterPro" id="IPR018060">
    <property type="entry name" value="HTH_AraC"/>
</dbReference>
<name>A0A644U0M6_9ZZZZ</name>
<evidence type="ECO:0000256" key="3">
    <source>
        <dbReference type="ARBA" id="ARBA00023163"/>
    </source>
</evidence>
<dbReference type="EMBL" id="VSSQ01000068">
    <property type="protein sequence ID" value="MPL72773.1"/>
    <property type="molecule type" value="Genomic_DNA"/>
</dbReference>
<evidence type="ECO:0000259" key="4">
    <source>
        <dbReference type="PROSITE" id="PS01124"/>
    </source>
</evidence>
<dbReference type="AlphaFoldDB" id="A0A644U0M6"/>
<comment type="caution">
    <text evidence="5">The sequence shown here is derived from an EMBL/GenBank/DDBJ whole genome shotgun (WGS) entry which is preliminary data.</text>
</comment>
<dbReference type="Gene3D" id="3.20.80.10">
    <property type="entry name" value="Regulatory factor, effector binding domain"/>
    <property type="match status" value="1"/>
</dbReference>
<dbReference type="PANTHER" id="PTHR40055">
    <property type="entry name" value="TRANSCRIPTIONAL REGULATOR YGIV-RELATED"/>
    <property type="match status" value="1"/>
</dbReference>
<dbReference type="SMART" id="SM00342">
    <property type="entry name" value="HTH_ARAC"/>
    <property type="match status" value="1"/>
</dbReference>
<dbReference type="PROSITE" id="PS00041">
    <property type="entry name" value="HTH_ARAC_FAMILY_1"/>
    <property type="match status" value="1"/>
</dbReference>
<dbReference type="PANTHER" id="PTHR40055:SF1">
    <property type="entry name" value="TRANSCRIPTIONAL REGULATOR YGIV-RELATED"/>
    <property type="match status" value="1"/>
</dbReference>
<dbReference type="InterPro" id="IPR010499">
    <property type="entry name" value="AraC_E-bd"/>
</dbReference>
<reference evidence="5" key="1">
    <citation type="submission" date="2019-08" db="EMBL/GenBank/DDBJ databases">
        <authorList>
            <person name="Kucharzyk K."/>
            <person name="Murdoch R.W."/>
            <person name="Higgins S."/>
            <person name="Loffler F."/>
        </authorList>
    </citation>
    <scope>NUCLEOTIDE SEQUENCE</scope>
</reference>
<gene>
    <name evidence="5" type="primary">sbmC_3</name>
    <name evidence="5" type="ORF">SDC9_18563</name>
</gene>
<sequence length="286" mass="33124">MTNNEATQQDYIKRVNLVVDYIDKNLDKEIKLTTLAEISSFSPYHLHRIVRSFLKEPIGVYITRRRVHKAASLLRSTDLSIQDIAYRVGYDMPSSLSKAFKQFYNVSPSEYRTNKNIVIMNRNISKEEYNLQEPQIVERPDSKVVYIQIIGEYGNEHYNGVWDRVCSFVGRNNLFGQKNEFLGIGHDDPSVTEGAKCRYDACITVEKEVKPEGEIGFKTLEGGKYAVFFHKGAYNKLPLIYDAIFSKWLPSSPYQLREAPSFESYINDPGVRKEEEYETLLYIPIR</sequence>
<dbReference type="Pfam" id="PF06445">
    <property type="entry name" value="GyrI-like"/>
    <property type="match status" value="1"/>
</dbReference>
<accession>A0A644U0M6</accession>
<organism evidence="5">
    <name type="scientific">bioreactor metagenome</name>
    <dbReference type="NCBI Taxonomy" id="1076179"/>
    <lineage>
        <taxon>unclassified sequences</taxon>
        <taxon>metagenomes</taxon>
        <taxon>ecological metagenomes</taxon>
    </lineage>
</organism>
<feature type="domain" description="HTH araC/xylS-type" evidence="4">
    <location>
        <begin position="16"/>
        <end position="114"/>
    </location>
</feature>
<proteinExistence type="predicted"/>
<dbReference type="GO" id="GO:0003700">
    <property type="term" value="F:DNA-binding transcription factor activity"/>
    <property type="evidence" value="ECO:0007669"/>
    <property type="project" value="InterPro"/>
</dbReference>
<evidence type="ECO:0000313" key="5">
    <source>
        <dbReference type="EMBL" id="MPL72773.1"/>
    </source>
</evidence>
<dbReference type="SMART" id="SM00871">
    <property type="entry name" value="AraC_E_bind"/>
    <property type="match status" value="1"/>
</dbReference>
<keyword evidence="1" id="KW-0805">Transcription regulation</keyword>
<dbReference type="SUPFAM" id="SSF46689">
    <property type="entry name" value="Homeodomain-like"/>
    <property type="match status" value="2"/>
</dbReference>
<dbReference type="InterPro" id="IPR009057">
    <property type="entry name" value="Homeodomain-like_sf"/>
</dbReference>
<evidence type="ECO:0000256" key="1">
    <source>
        <dbReference type="ARBA" id="ARBA00023015"/>
    </source>
</evidence>
<dbReference type="InterPro" id="IPR029442">
    <property type="entry name" value="GyrI-like"/>
</dbReference>
<dbReference type="GO" id="GO:0043565">
    <property type="term" value="F:sequence-specific DNA binding"/>
    <property type="evidence" value="ECO:0007669"/>
    <property type="project" value="InterPro"/>
</dbReference>
<keyword evidence="2" id="KW-0238">DNA-binding</keyword>
<evidence type="ECO:0000256" key="2">
    <source>
        <dbReference type="ARBA" id="ARBA00023125"/>
    </source>
</evidence>
<dbReference type="Pfam" id="PF12833">
    <property type="entry name" value="HTH_18"/>
    <property type="match status" value="1"/>
</dbReference>
<dbReference type="InterPro" id="IPR011256">
    <property type="entry name" value="Reg_factor_effector_dom_sf"/>
</dbReference>
<dbReference type="Gene3D" id="1.10.10.60">
    <property type="entry name" value="Homeodomain-like"/>
    <property type="match status" value="2"/>
</dbReference>
<keyword evidence="3" id="KW-0804">Transcription</keyword>
<dbReference type="SUPFAM" id="SSF55136">
    <property type="entry name" value="Probable bacterial effector-binding domain"/>
    <property type="match status" value="1"/>
</dbReference>